<dbReference type="PANTHER" id="PTHR43022">
    <property type="entry name" value="PROTEIN SMF"/>
    <property type="match status" value="1"/>
</dbReference>
<dbReference type="Pfam" id="PF02481">
    <property type="entry name" value="DNA_processg_A"/>
    <property type="match status" value="1"/>
</dbReference>
<dbReference type="SUPFAM" id="SSF102405">
    <property type="entry name" value="MCP/YpsA-like"/>
    <property type="match status" value="1"/>
</dbReference>
<feature type="domain" description="DprA winged helix" evidence="3">
    <location>
        <begin position="290"/>
        <end position="348"/>
    </location>
</feature>
<dbReference type="Gene3D" id="1.10.10.10">
    <property type="entry name" value="Winged helix-like DNA-binding domain superfamily/Winged helix DNA-binding domain"/>
    <property type="match status" value="1"/>
</dbReference>
<protein>
    <submittedName>
        <fullName evidence="4">DNA processing protein</fullName>
    </submittedName>
</protein>
<dbReference type="Pfam" id="PF21102">
    <property type="entry name" value="DprA_N"/>
    <property type="match status" value="1"/>
</dbReference>
<dbReference type="PANTHER" id="PTHR43022:SF1">
    <property type="entry name" value="PROTEIN SMF"/>
    <property type="match status" value="1"/>
</dbReference>
<gene>
    <name evidence="4" type="ORF">GGQ83_003610</name>
</gene>
<comment type="similarity">
    <text evidence="1">Belongs to the DprA/Smf family.</text>
</comment>
<feature type="domain" description="Smf/DprA SLOG" evidence="2">
    <location>
        <begin position="60"/>
        <end position="268"/>
    </location>
</feature>
<dbReference type="InterPro" id="IPR003488">
    <property type="entry name" value="DprA"/>
</dbReference>
<evidence type="ECO:0000259" key="3">
    <source>
        <dbReference type="Pfam" id="PF17782"/>
    </source>
</evidence>
<dbReference type="GO" id="GO:0009294">
    <property type="term" value="P:DNA-mediated transformation"/>
    <property type="evidence" value="ECO:0007669"/>
    <property type="project" value="InterPro"/>
</dbReference>
<proteinExistence type="inferred from homology"/>
<dbReference type="NCBIfam" id="TIGR00732">
    <property type="entry name" value="dprA"/>
    <property type="match status" value="1"/>
</dbReference>
<dbReference type="RefSeq" id="WP_184386371.1">
    <property type="nucleotide sequence ID" value="NZ_JACIDJ010000008.1"/>
</dbReference>
<keyword evidence="5" id="KW-1185">Reference proteome</keyword>
<dbReference type="InterPro" id="IPR036388">
    <property type="entry name" value="WH-like_DNA-bd_sf"/>
</dbReference>
<dbReference type="EMBL" id="JACIDJ010000008">
    <property type="protein sequence ID" value="MBB3900140.1"/>
    <property type="molecule type" value="Genomic_DNA"/>
</dbReference>
<dbReference type="InterPro" id="IPR057666">
    <property type="entry name" value="DrpA_SLOG"/>
</dbReference>
<organism evidence="4 5">
    <name type="scientific">Roseococcus suduntuyensis</name>
    <dbReference type="NCBI Taxonomy" id="455361"/>
    <lineage>
        <taxon>Bacteria</taxon>
        <taxon>Pseudomonadati</taxon>
        <taxon>Pseudomonadota</taxon>
        <taxon>Alphaproteobacteria</taxon>
        <taxon>Acetobacterales</taxon>
        <taxon>Roseomonadaceae</taxon>
        <taxon>Roseococcus</taxon>
    </lineage>
</organism>
<dbReference type="Pfam" id="PF17782">
    <property type="entry name" value="WHD_DprA"/>
    <property type="match status" value="1"/>
</dbReference>
<name>A0A840AI31_9PROT</name>
<dbReference type="AlphaFoldDB" id="A0A840AI31"/>
<evidence type="ECO:0000256" key="1">
    <source>
        <dbReference type="ARBA" id="ARBA00006525"/>
    </source>
</evidence>
<dbReference type="Gene3D" id="3.40.50.450">
    <property type="match status" value="1"/>
</dbReference>
<dbReference type="InterPro" id="IPR041614">
    <property type="entry name" value="DprA_WH"/>
</dbReference>
<evidence type="ECO:0000259" key="2">
    <source>
        <dbReference type="Pfam" id="PF02481"/>
    </source>
</evidence>
<comment type="caution">
    <text evidence="4">The sequence shown here is derived from an EMBL/GenBank/DDBJ whole genome shotgun (WGS) entry which is preliminary data.</text>
</comment>
<dbReference type="Proteomes" id="UP000553193">
    <property type="component" value="Unassembled WGS sequence"/>
</dbReference>
<sequence length="353" mass="36949">MSLAAFRLARTEGVGPAMHRRLMARHGSAEAALDALGPRACPRDVALREMEALERMGAHLLFLGAPGYPSLLAELDDAPLLLAAQGDMAALDQRCVAMVGARNASALGRRFAEDLADALAVRDITIVSGLARGIDTAAHLGALRSGRTVAAVAGGLDQPYPPENAKLQARIAAEGGLVLSEAPLGAAPRERHFPRRNRIVAGVSLGVVVVEAALQSGTLITARLAAEAGRELFAVPGHPLDPRCRGSNELLRRGAQITETAADVLDHLPTAPVARRRMLLDTLPQAPELPREAPPAPSDAAAQLLESLGPTAISVDELGRRCQLSPSVLAGALMELELAGRIETLPGNRVALR</sequence>
<evidence type="ECO:0000313" key="5">
    <source>
        <dbReference type="Proteomes" id="UP000553193"/>
    </source>
</evidence>
<reference evidence="4 5" key="1">
    <citation type="submission" date="2020-08" db="EMBL/GenBank/DDBJ databases">
        <title>Genomic Encyclopedia of Type Strains, Phase IV (KMG-IV): sequencing the most valuable type-strain genomes for metagenomic binning, comparative biology and taxonomic classification.</title>
        <authorList>
            <person name="Goeker M."/>
        </authorList>
    </citation>
    <scope>NUCLEOTIDE SEQUENCE [LARGE SCALE GENOMIC DNA]</scope>
    <source>
        <strain evidence="4 5">DSM 19979</strain>
    </source>
</reference>
<evidence type="ECO:0000313" key="4">
    <source>
        <dbReference type="EMBL" id="MBB3900140.1"/>
    </source>
</evidence>
<accession>A0A840AI31</accession>